<feature type="chain" id="PRO_5011719482" evidence="1">
    <location>
        <begin position="25"/>
        <end position="151"/>
    </location>
</feature>
<dbReference type="RefSeq" id="WP_090413042.1">
    <property type="nucleotide sequence ID" value="NZ_FNOY01000015.1"/>
</dbReference>
<dbReference type="EMBL" id="FNOY01000015">
    <property type="protein sequence ID" value="SDY02343.1"/>
    <property type="molecule type" value="Genomic_DNA"/>
</dbReference>
<gene>
    <name evidence="2" type="ORF">SAMN05421881_101525</name>
</gene>
<proteinExistence type="predicted"/>
<dbReference type="AlphaFoldDB" id="A0A1H3GGB1"/>
<sequence length="151" mass="15725">MNKVAIKKLLGVSAFLSGIGLAGAGFSHDIAGPIDPAGNVPSFTVVAMVTCFDDNGQTDKLVANIRDMSPAVEGMFVNLALFKGSKAISTTDSIPGDNSPSPTIALRGGGGLYFMIINKTKAGTRNVAVEYHCMTADNNHTGTDILLTTYE</sequence>
<dbReference type="Proteomes" id="UP000198640">
    <property type="component" value="Unassembled WGS sequence"/>
</dbReference>
<organism evidence="2 3">
    <name type="scientific">Nitrosomonas halophila</name>
    <dbReference type="NCBI Taxonomy" id="44576"/>
    <lineage>
        <taxon>Bacteria</taxon>
        <taxon>Pseudomonadati</taxon>
        <taxon>Pseudomonadota</taxon>
        <taxon>Betaproteobacteria</taxon>
        <taxon>Nitrosomonadales</taxon>
        <taxon>Nitrosomonadaceae</taxon>
        <taxon>Nitrosomonas</taxon>
    </lineage>
</organism>
<name>A0A1H3GGB1_9PROT</name>
<feature type="signal peptide" evidence="1">
    <location>
        <begin position="1"/>
        <end position="24"/>
    </location>
</feature>
<reference evidence="2 3" key="1">
    <citation type="submission" date="2016-10" db="EMBL/GenBank/DDBJ databases">
        <authorList>
            <person name="de Groot N.N."/>
        </authorList>
    </citation>
    <scope>NUCLEOTIDE SEQUENCE [LARGE SCALE GENOMIC DNA]</scope>
    <source>
        <strain evidence="2 3">Nm1</strain>
    </source>
</reference>
<keyword evidence="3" id="KW-1185">Reference proteome</keyword>
<accession>A0A1H3GGB1</accession>
<evidence type="ECO:0000313" key="2">
    <source>
        <dbReference type="EMBL" id="SDY02343.1"/>
    </source>
</evidence>
<evidence type="ECO:0000256" key="1">
    <source>
        <dbReference type="SAM" id="SignalP"/>
    </source>
</evidence>
<keyword evidence="1" id="KW-0732">Signal</keyword>
<dbReference type="STRING" id="44576.SAMN05421881_101525"/>
<dbReference type="OrthoDB" id="5567886at2"/>
<evidence type="ECO:0000313" key="3">
    <source>
        <dbReference type="Proteomes" id="UP000198640"/>
    </source>
</evidence>
<protein>
    <submittedName>
        <fullName evidence="2">Uncharacterized protein</fullName>
    </submittedName>
</protein>